<comment type="caution">
    <text evidence="2">The sequence shown here is derived from an EMBL/GenBank/DDBJ whole genome shotgun (WGS) entry which is preliminary data.</text>
</comment>
<proteinExistence type="inferred from homology"/>
<evidence type="ECO:0000313" key="3">
    <source>
        <dbReference type="Proteomes" id="UP000070168"/>
    </source>
</evidence>
<comment type="similarity">
    <text evidence="1">Belongs to the glycosyltransferase 32 family.</text>
</comment>
<dbReference type="GO" id="GO:0000136">
    <property type="term" value="C:mannan polymerase complex"/>
    <property type="evidence" value="ECO:0007669"/>
    <property type="project" value="TreeGrafter"/>
</dbReference>
<accession>A0A135LJR3</accession>
<dbReference type="GeneID" id="63706100"/>
<dbReference type="InterPro" id="IPR039367">
    <property type="entry name" value="Och1-like"/>
</dbReference>
<evidence type="ECO:0000313" key="2">
    <source>
        <dbReference type="EMBL" id="KXG49217.1"/>
    </source>
</evidence>
<protein>
    <submittedName>
        <fullName evidence="2">Uncharacterized protein</fullName>
    </submittedName>
</protein>
<dbReference type="EMBL" id="LHQR01000065">
    <property type="protein sequence ID" value="KXG49217.1"/>
    <property type="molecule type" value="Genomic_DNA"/>
</dbReference>
<sequence>MRNRLFLGSSNRHKIALVTAILTIFILFNTLPSPISKLDPHTDKSYGEDRPRYLHQSTFRTNPDYEYEVKISNALRAIEIERGMRHDEDAADTLWQIMLPGAITQRSDDSIQFEKKNSEWRYKLVQADWAHKFIHETLESVPEIARLYESYPHSVHRGDLLRYLILWYYGGYYADLDVYPARSIKSCPSLRDSVFKDNRINANISLVVGIEIDEPFASPQKMRDWHWARRYGFIQYTMYAPRRFSPLLREIIARVLSHTKQRFDESYFWSGGYNEMDTLEITGPGVFTDAILDVLSDALPSTHRLVQQSMEADAGLSDSSVRRVTWAPFHGIQEPLCVEGPEAKPGKHLGGLCVLPVNAWGNGQRHSGAENFHSQQACINHRFGGTWKPWKQSWQKYLFG</sequence>
<dbReference type="RefSeq" id="XP_040647753.1">
    <property type="nucleotide sequence ID" value="XM_040790800.1"/>
</dbReference>
<dbReference type="InterPro" id="IPR029044">
    <property type="entry name" value="Nucleotide-diphossugar_trans"/>
</dbReference>
<reference evidence="2 3" key="1">
    <citation type="journal article" date="2016" name="BMC Genomics">
        <title>Genome sequencing and secondary metabolism of the postharvest pathogen Penicillium griseofulvum.</title>
        <authorList>
            <person name="Banani H."/>
            <person name="Marcet-Houben M."/>
            <person name="Ballester A.R."/>
            <person name="Abbruscato P."/>
            <person name="Gonzalez-Candelas L."/>
            <person name="Gabaldon T."/>
            <person name="Spadaro D."/>
        </authorList>
    </citation>
    <scope>NUCLEOTIDE SEQUENCE [LARGE SCALE GENOMIC DNA]</scope>
    <source>
        <strain evidence="2 3">PG3</strain>
    </source>
</reference>
<dbReference type="SUPFAM" id="SSF53448">
    <property type="entry name" value="Nucleotide-diphospho-sugar transferases"/>
    <property type="match status" value="1"/>
</dbReference>
<dbReference type="Proteomes" id="UP000070168">
    <property type="component" value="Unassembled WGS sequence"/>
</dbReference>
<dbReference type="GO" id="GO:0000009">
    <property type="term" value="F:alpha-1,6-mannosyltransferase activity"/>
    <property type="evidence" value="ECO:0007669"/>
    <property type="project" value="InterPro"/>
</dbReference>
<dbReference type="GO" id="GO:0006487">
    <property type="term" value="P:protein N-linked glycosylation"/>
    <property type="evidence" value="ECO:0007669"/>
    <property type="project" value="TreeGrafter"/>
</dbReference>
<dbReference type="OMA" id="KMRDWHW"/>
<keyword evidence="3" id="KW-1185">Reference proteome</keyword>
<dbReference type="PANTHER" id="PTHR31834:SF9">
    <property type="entry name" value="INITIATION-SPECIFIC ALPHA-1,6-MANNOSYLTRANSFERASE"/>
    <property type="match status" value="1"/>
</dbReference>
<dbReference type="AlphaFoldDB" id="A0A135LJR3"/>
<gene>
    <name evidence="2" type="ORF">PGRI_030870</name>
</gene>
<dbReference type="STRING" id="5078.A0A135LJR3"/>
<dbReference type="OrthoDB" id="409543at2759"/>
<evidence type="ECO:0000256" key="1">
    <source>
        <dbReference type="ARBA" id="ARBA00009003"/>
    </source>
</evidence>
<organism evidence="2 3">
    <name type="scientific">Penicillium patulum</name>
    <name type="common">Penicillium griseofulvum</name>
    <dbReference type="NCBI Taxonomy" id="5078"/>
    <lineage>
        <taxon>Eukaryota</taxon>
        <taxon>Fungi</taxon>
        <taxon>Dikarya</taxon>
        <taxon>Ascomycota</taxon>
        <taxon>Pezizomycotina</taxon>
        <taxon>Eurotiomycetes</taxon>
        <taxon>Eurotiomycetidae</taxon>
        <taxon>Eurotiales</taxon>
        <taxon>Aspergillaceae</taxon>
        <taxon>Penicillium</taxon>
    </lineage>
</organism>
<dbReference type="Pfam" id="PF04488">
    <property type="entry name" value="Gly_transf_sug"/>
    <property type="match status" value="1"/>
</dbReference>
<name>A0A135LJR3_PENPA</name>
<dbReference type="InterPro" id="IPR007577">
    <property type="entry name" value="GlycoTrfase_DXD_sugar-bd_CS"/>
</dbReference>
<dbReference type="PANTHER" id="PTHR31834">
    <property type="entry name" value="INITIATION-SPECIFIC ALPHA-1,6-MANNOSYLTRANSFERASE"/>
    <property type="match status" value="1"/>
</dbReference>
<dbReference type="Gene3D" id="3.90.550.20">
    <property type="match status" value="1"/>
</dbReference>